<gene>
    <name evidence="2" type="ORF">ANN_20322</name>
</gene>
<keyword evidence="3" id="KW-1185">Reference proteome</keyword>
<dbReference type="Proteomes" id="UP001148838">
    <property type="component" value="Unassembled WGS sequence"/>
</dbReference>
<proteinExistence type="predicted"/>
<evidence type="ECO:0000313" key="3">
    <source>
        <dbReference type="Proteomes" id="UP001148838"/>
    </source>
</evidence>
<reference evidence="2 3" key="1">
    <citation type="journal article" date="2022" name="Allergy">
        <title>Genome assembly and annotation of Periplaneta americana reveal a comprehensive cockroach allergen profile.</title>
        <authorList>
            <person name="Wang L."/>
            <person name="Xiong Q."/>
            <person name="Saelim N."/>
            <person name="Wang L."/>
            <person name="Nong W."/>
            <person name="Wan A.T."/>
            <person name="Shi M."/>
            <person name="Liu X."/>
            <person name="Cao Q."/>
            <person name="Hui J.H.L."/>
            <person name="Sookrung N."/>
            <person name="Leung T.F."/>
            <person name="Tungtrongchitr A."/>
            <person name="Tsui S.K.W."/>
        </authorList>
    </citation>
    <scope>NUCLEOTIDE SEQUENCE [LARGE SCALE GENOMIC DNA]</scope>
    <source>
        <strain evidence="2">PWHHKU_190912</strain>
    </source>
</reference>
<accession>A0ABQ8SD33</accession>
<evidence type="ECO:0000313" key="2">
    <source>
        <dbReference type="EMBL" id="KAJ4431720.1"/>
    </source>
</evidence>
<dbReference type="EMBL" id="JAJSOF020000031">
    <property type="protein sequence ID" value="KAJ4431720.1"/>
    <property type="molecule type" value="Genomic_DNA"/>
</dbReference>
<evidence type="ECO:0000256" key="1">
    <source>
        <dbReference type="SAM" id="MobiDB-lite"/>
    </source>
</evidence>
<feature type="region of interest" description="Disordered" evidence="1">
    <location>
        <begin position="1"/>
        <end position="26"/>
    </location>
</feature>
<name>A0ABQ8SD33_PERAM</name>
<sequence length="90" mass="10445">MAGYVGGNEPSGSLKPFVKKGASSAGPLEKELRKRLVKCFVWSVALYAEETWTLRRSEKKRLEASEMWIWRRMERVKWTDRIRNEAVGKS</sequence>
<comment type="caution">
    <text evidence="2">The sequence shown here is derived from an EMBL/GenBank/DDBJ whole genome shotgun (WGS) entry which is preliminary data.</text>
</comment>
<protein>
    <submittedName>
        <fullName evidence="2">Uncharacterized protein</fullName>
    </submittedName>
</protein>
<organism evidence="2 3">
    <name type="scientific">Periplaneta americana</name>
    <name type="common">American cockroach</name>
    <name type="synonym">Blatta americana</name>
    <dbReference type="NCBI Taxonomy" id="6978"/>
    <lineage>
        <taxon>Eukaryota</taxon>
        <taxon>Metazoa</taxon>
        <taxon>Ecdysozoa</taxon>
        <taxon>Arthropoda</taxon>
        <taxon>Hexapoda</taxon>
        <taxon>Insecta</taxon>
        <taxon>Pterygota</taxon>
        <taxon>Neoptera</taxon>
        <taxon>Polyneoptera</taxon>
        <taxon>Dictyoptera</taxon>
        <taxon>Blattodea</taxon>
        <taxon>Blattoidea</taxon>
        <taxon>Blattidae</taxon>
        <taxon>Blattinae</taxon>
        <taxon>Periplaneta</taxon>
    </lineage>
</organism>